<keyword evidence="6 12" id="KW-0547">Nucleotide-binding</keyword>
<dbReference type="Gene3D" id="3.30.200.20">
    <property type="entry name" value="Phosphorylase Kinase, domain 1"/>
    <property type="match status" value="1"/>
</dbReference>
<evidence type="ECO:0000313" key="16">
    <source>
        <dbReference type="EMBL" id="KDP23863.1"/>
    </source>
</evidence>
<reference evidence="16 17" key="1">
    <citation type="journal article" date="2014" name="PLoS ONE">
        <title>Global Analysis of Gene Expression Profiles in Physic Nut (Jatropha curcas L.) Seedlings Exposed to Salt Stress.</title>
        <authorList>
            <person name="Zhang L."/>
            <person name="Zhang C."/>
            <person name="Wu P."/>
            <person name="Chen Y."/>
            <person name="Li M."/>
            <person name="Jiang H."/>
            <person name="Wu G."/>
        </authorList>
    </citation>
    <scope>NUCLEOTIDE SEQUENCE [LARGE SCALE GENOMIC DNA]</scope>
    <source>
        <strain evidence="17">cv. GZQX0401</strain>
        <tissue evidence="16">Young leaves</tissue>
    </source>
</reference>
<dbReference type="SMART" id="SM00220">
    <property type="entry name" value="S_TKc"/>
    <property type="match status" value="1"/>
</dbReference>
<evidence type="ECO:0000256" key="9">
    <source>
        <dbReference type="ARBA" id="ARBA00022989"/>
    </source>
</evidence>
<evidence type="ECO:0000256" key="4">
    <source>
        <dbReference type="ARBA" id="ARBA00022692"/>
    </source>
</evidence>
<dbReference type="OrthoDB" id="836079at2759"/>
<evidence type="ECO:0000256" key="14">
    <source>
        <dbReference type="SAM" id="SignalP"/>
    </source>
</evidence>
<organism evidence="16 17">
    <name type="scientific">Jatropha curcas</name>
    <name type="common">Barbados nut</name>
    <dbReference type="NCBI Taxonomy" id="180498"/>
    <lineage>
        <taxon>Eukaryota</taxon>
        <taxon>Viridiplantae</taxon>
        <taxon>Streptophyta</taxon>
        <taxon>Embryophyta</taxon>
        <taxon>Tracheophyta</taxon>
        <taxon>Spermatophyta</taxon>
        <taxon>Magnoliopsida</taxon>
        <taxon>eudicotyledons</taxon>
        <taxon>Gunneridae</taxon>
        <taxon>Pentapetalae</taxon>
        <taxon>rosids</taxon>
        <taxon>fabids</taxon>
        <taxon>Malpighiales</taxon>
        <taxon>Euphorbiaceae</taxon>
        <taxon>Crotonoideae</taxon>
        <taxon>Jatropheae</taxon>
        <taxon>Jatropha</taxon>
    </lineage>
</organism>
<dbReference type="PANTHER" id="PTHR46008">
    <property type="entry name" value="LEAF RUST 10 DISEASE-RESISTANCE LOCUS RECEPTOR-LIKE PROTEIN KINASE-LIKE 1.4"/>
    <property type="match status" value="1"/>
</dbReference>
<keyword evidence="2" id="KW-0723">Serine/threonine-protein kinase</keyword>
<keyword evidence="7" id="KW-0418">Kinase</keyword>
<feature type="signal peptide" evidence="14">
    <location>
        <begin position="1"/>
        <end position="19"/>
    </location>
</feature>
<accession>A0A067JM32</accession>
<dbReference type="PROSITE" id="PS00108">
    <property type="entry name" value="PROTEIN_KINASE_ST"/>
    <property type="match status" value="1"/>
</dbReference>
<sequence>MAALSFIVLLFGIFHSVFPFPDEGCTAISCGQQRELNFPFTNKISPYWCGPFVVDGCEREIQTIQLSRGSGKWYEIKNISQTYFINYISITDTELQEDLNSRNCESFNWSFPHLPFASFPLIPNLITLYKCEPSVSSPNPDFDFSNYTECSNFTIFYSNNVTASSRPSRPHPMPECSILQLPLNTENTHHDNIFKMLSANFFLQANIDHECYWCVLEGGNCVHNHNGEFECTGFSGPNIDSESEAKKKKGLGFTAILIMLVLIFLFRHRYYRKDTSSNLLLANYSSHLSSKSDLEKSNLYFGVSIFTYTELEEATNNFASENELGDGGFGTVYYGKLVDGREVAVKRLYERKNRSVQQFQNEIEILTRLHHKNLVSLYGCTSRHSRELVLVYEYISNGTVSDHLHGDQAKSSPLNWTVRMRIAIETASALVYLHASDVIHRDVKTNNILLDNNLCVKVADFGLSRLFPNDVTHVSTAPQGTPGYVDPAYHLCYQLTNKSDVYSFGVVLIELLSSMPAVDISRHQLEINLANLAITKIQQGAFDELIDKSFGCNSNEKVKRMTILVAELAFRCLQLDKEMRPTMDEVLEELKRIQSIEEVVKDDDHKTLRNVLPPPSPPADSDDESPLKNILFSPSPDTVCTVEIELENSSHMPNMYSQQPVDKSVIRQLQAEF</sequence>
<dbReference type="PROSITE" id="PS00107">
    <property type="entry name" value="PROTEIN_KINASE_ATP"/>
    <property type="match status" value="1"/>
</dbReference>
<keyword evidence="8 12" id="KW-0067">ATP-binding</keyword>
<evidence type="ECO:0000256" key="6">
    <source>
        <dbReference type="ARBA" id="ARBA00022741"/>
    </source>
</evidence>
<dbReference type="GO" id="GO:0004674">
    <property type="term" value="F:protein serine/threonine kinase activity"/>
    <property type="evidence" value="ECO:0007669"/>
    <property type="project" value="UniProtKB-KW"/>
</dbReference>
<dbReference type="Gene3D" id="1.10.510.10">
    <property type="entry name" value="Transferase(Phosphotransferase) domain 1"/>
    <property type="match status" value="1"/>
</dbReference>
<dbReference type="InterPro" id="IPR017441">
    <property type="entry name" value="Protein_kinase_ATP_BS"/>
</dbReference>
<dbReference type="PANTHER" id="PTHR46008:SF2">
    <property type="entry name" value="LEAF RUST 10 DISEASE-RESISTANCE LOCUS RECEPTOR-LIKE PROTEIN KINASE-LIKE 1.4"/>
    <property type="match status" value="1"/>
</dbReference>
<feature type="binding site" evidence="12">
    <location>
        <position position="346"/>
    </location>
    <ligand>
        <name>ATP</name>
        <dbReference type="ChEBI" id="CHEBI:30616"/>
    </ligand>
</feature>
<dbReference type="InterPro" id="IPR008271">
    <property type="entry name" value="Ser/Thr_kinase_AS"/>
</dbReference>
<evidence type="ECO:0000256" key="1">
    <source>
        <dbReference type="ARBA" id="ARBA00004167"/>
    </source>
</evidence>
<evidence type="ECO:0000259" key="15">
    <source>
        <dbReference type="PROSITE" id="PS50011"/>
    </source>
</evidence>
<evidence type="ECO:0000256" key="7">
    <source>
        <dbReference type="ARBA" id="ARBA00022777"/>
    </source>
</evidence>
<comment type="subcellular location">
    <subcellularLocation>
        <location evidence="1">Membrane</location>
        <topology evidence="1">Single-pass membrane protein</topology>
    </subcellularLocation>
</comment>
<dbReference type="Proteomes" id="UP000027138">
    <property type="component" value="Unassembled WGS sequence"/>
</dbReference>
<evidence type="ECO:0000256" key="3">
    <source>
        <dbReference type="ARBA" id="ARBA00022679"/>
    </source>
</evidence>
<feature type="region of interest" description="Disordered" evidence="13">
    <location>
        <begin position="607"/>
        <end position="629"/>
    </location>
</feature>
<keyword evidence="4" id="KW-0812">Transmembrane</keyword>
<dbReference type="FunFam" id="3.30.200.20:FF:000162">
    <property type="entry name" value="Adenine nucleotide alpha hydrolase-like domain kinase"/>
    <property type="match status" value="1"/>
</dbReference>
<evidence type="ECO:0000256" key="13">
    <source>
        <dbReference type="SAM" id="MobiDB-lite"/>
    </source>
</evidence>
<protein>
    <recommendedName>
        <fullName evidence="15">Protein kinase domain-containing protein</fullName>
    </recommendedName>
</protein>
<dbReference type="PROSITE" id="PS50011">
    <property type="entry name" value="PROTEIN_KINASE_DOM"/>
    <property type="match status" value="1"/>
</dbReference>
<dbReference type="InterPro" id="IPR000719">
    <property type="entry name" value="Prot_kinase_dom"/>
</dbReference>
<keyword evidence="5 14" id="KW-0732">Signal</keyword>
<dbReference type="STRING" id="180498.A0A067JM32"/>
<evidence type="ECO:0000256" key="10">
    <source>
        <dbReference type="ARBA" id="ARBA00023136"/>
    </source>
</evidence>
<keyword evidence="9" id="KW-1133">Transmembrane helix</keyword>
<evidence type="ECO:0000313" key="17">
    <source>
        <dbReference type="Proteomes" id="UP000027138"/>
    </source>
</evidence>
<keyword evidence="17" id="KW-1185">Reference proteome</keyword>
<keyword evidence="3" id="KW-0808">Transferase</keyword>
<dbReference type="InterPro" id="IPR001245">
    <property type="entry name" value="Ser-Thr/Tyr_kinase_cat_dom"/>
</dbReference>
<dbReference type="EMBL" id="KK915182">
    <property type="protein sequence ID" value="KDP23863.1"/>
    <property type="molecule type" value="Genomic_DNA"/>
</dbReference>
<feature type="chain" id="PRO_5001642935" description="Protein kinase domain-containing protein" evidence="14">
    <location>
        <begin position="20"/>
        <end position="673"/>
    </location>
</feature>
<dbReference type="InterPro" id="IPR011009">
    <property type="entry name" value="Kinase-like_dom_sf"/>
</dbReference>
<evidence type="ECO:0000256" key="12">
    <source>
        <dbReference type="PROSITE-ProRule" id="PRU10141"/>
    </source>
</evidence>
<keyword evidence="11" id="KW-0325">Glycoprotein</keyword>
<dbReference type="FunFam" id="1.10.510.10:FF:000161">
    <property type="entry name" value="Wall-associated receptor kinase-like 20"/>
    <property type="match status" value="1"/>
</dbReference>
<name>A0A067JM32_JATCU</name>
<evidence type="ECO:0000256" key="2">
    <source>
        <dbReference type="ARBA" id="ARBA00022527"/>
    </source>
</evidence>
<dbReference type="GO" id="GO:0005524">
    <property type="term" value="F:ATP binding"/>
    <property type="evidence" value="ECO:0007669"/>
    <property type="project" value="UniProtKB-UniRule"/>
</dbReference>
<feature type="domain" description="Protein kinase" evidence="15">
    <location>
        <begin position="318"/>
        <end position="608"/>
    </location>
</feature>
<keyword evidence="10" id="KW-0472">Membrane</keyword>
<evidence type="ECO:0000256" key="8">
    <source>
        <dbReference type="ARBA" id="ARBA00022840"/>
    </source>
</evidence>
<dbReference type="GO" id="GO:0005886">
    <property type="term" value="C:plasma membrane"/>
    <property type="evidence" value="ECO:0007669"/>
    <property type="project" value="UniProtKB-ARBA"/>
</dbReference>
<dbReference type="AlphaFoldDB" id="A0A067JM32"/>
<evidence type="ECO:0000256" key="5">
    <source>
        <dbReference type="ARBA" id="ARBA00022729"/>
    </source>
</evidence>
<proteinExistence type="predicted"/>
<dbReference type="Pfam" id="PF07714">
    <property type="entry name" value="PK_Tyr_Ser-Thr"/>
    <property type="match status" value="1"/>
</dbReference>
<evidence type="ECO:0000256" key="11">
    <source>
        <dbReference type="ARBA" id="ARBA00023180"/>
    </source>
</evidence>
<dbReference type="SUPFAM" id="SSF56112">
    <property type="entry name" value="Protein kinase-like (PK-like)"/>
    <property type="match status" value="1"/>
</dbReference>
<gene>
    <name evidence="16" type="ORF">JCGZ_27132</name>
</gene>